<dbReference type="Proteomes" id="UP000676310">
    <property type="component" value="Unassembled WGS sequence"/>
</dbReference>
<comment type="caution">
    <text evidence="1">The sequence shown here is derived from an EMBL/GenBank/DDBJ whole genome shotgun (WGS) entry which is preliminary data.</text>
</comment>
<sequence length="89" mass="10137">MASQQQAQKLARAKARRTANNNYQRLIKTLYSKLRKLNEIYNADIYFVARRNGRIVECASADATGRRPWSPPDRAALVSTSLLCDDHND</sequence>
<accession>A0A8J2IDB7</accession>
<evidence type="ECO:0000313" key="2">
    <source>
        <dbReference type="Proteomes" id="UP000676310"/>
    </source>
</evidence>
<protein>
    <submittedName>
        <fullName evidence="1">Uncharacterized protein</fullName>
    </submittedName>
</protein>
<dbReference type="EMBL" id="CAJRGZ010000041">
    <property type="protein sequence ID" value="CAG5190224.1"/>
    <property type="molecule type" value="Genomic_DNA"/>
</dbReference>
<evidence type="ECO:0000313" key="1">
    <source>
        <dbReference type="EMBL" id="CAG5190224.1"/>
    </source>
</evidence>
<organism evidence="1 2">
    <name type="scientific">Alternaria atra</name>
    <dbReference type="NCBI Taxonomy" id="119953"/>
    <lineage>
        <taxon>Eukaryota</taxon>
        <taxon>Fungi</taxon>
        <taxon>Dikarya</taxon>
        <taxon>Ascomycota</taxon>
        <taxon>Pezizomycotina</taxon>
        <taxon>Dothideomycetes</taxon>
        <taxon>Pleosporomycetidae</taxon>
        <taxon>Pleosporales</taxon>
        <taxon>Pleosporineae</taxon>
        <taxon>Pleosporaceae</taxon>
        <taxon>Alternaria</taxon>
        <taxon>Alternaria sect. Ulocladioides</taxon>
    </lineage>
</organism>
<proteinExistence type="predicted"/>
<gene>
    <name evidence="1" type="ORF">ALTATR162_LOCUS12157</name>
</gene>
<reference evidence="1" key="1">
    <citation type="submission" date="2021-05" db="EMBL/GenBank/DDBJ databases">
        <authorList>
            <person name="Stam R."/>
        </authorList>
    </citation>
    <scope>NUCLEOTIDE SEQUENCE</scope>
    <source>
        <strain evidence="1">CS162</strain>
    </source>
</reference>
<dbReference type="OrthoDB" id="3789765at2759"/>
<keyword evidence="2" id="KW-1185">Reference proteome</keyword>
<name>A0A8J2IDB7_9PLEO</name>
<dbReference type="AlphaFoldDB" id="A0A8J2IDB7"/>
<dbReference type="GeneID" id="67012509"/>
<dbReference type="RefSeq" id="XP_043175738.1">
    <property type="nucleotide sequence ID" value="XM_043319803.1"/>
</dbReference>